<organism evidence="1 2">
    <name type="scientific">Limnoglobus roseus</name>
    <dbReference type="NCBI Taxonomy" id="2598579"/>
    <lineage>
        <taxon>Bacteria</taxon>
        <taxon>Pseudomonadati</taxon>
        <taxon>Planctomycetota</taxon>
        <taxon>Planctomycetia</taxon>
        <taxon>Gemmatales</taxon>
        <taxon>Gemmataceae</taxon>
        <taxon>Limnoglobus</taxon>
    </lineage>
</organism>
<dbReference type="EMBL" id="CP042425">
    <property type="protein sequence ID" value="QEL15502.1"/>
    <property type="molecule type" value="Genomic_DNA"/>
</dbReference>
<evidence type="ECO:0000313" key="1">
    <source>
        <dbReference type="EMBL" id="QEL15502.1"/>
    </source>
</evidence>
<name>A0A5C1ACK7_9BACT</name>
<dbReference type="KEGG" id="lrs:PX52LOC_02425"/>
<proteinExistence type="predicted"/>
<gene>
    <name evidence="1" type="ORF">PX52LOC_02425</name>
</gene>
<dbReference type="RefSeq" id="WP_149110310.1">
    <property type="nucleotide sequence ID" value="NZ_CP042425.1"/>
</dbReference>
<protein>
    <submittedName>
        <fullName evidence="1">Uncharacterized protein</fullName>
    </submittedName>
</protein>
<evidence type="ECO:0000313" key="2">
    <source>
        <dbReference type="Proteomes" id="UP000324974"/>
    </source>
</evidence>
<keyword evidence="2" id="KW-1185">Reference proteome</keyword>
<sequence length="135" mass="15469">MDTSGLKELEKELKLAISQLQESSQNQWHDLNKDIRAYVDKRIAERKDDTDETTRQLLLAINKAVTTSHQQIKEYVDKQIAERRADGDETTRGIMTTLSKKIETAQQQLKETMQREIKDAAAKSVGELKKANNLK</sequence>
<dbReference type="Proteomes" id="UP000324974">
    <property type="component" value="Chromosome"/>
</dbReference>
<reference evidence="2" key="1">
    <citation type="submission" date="2019-08" db="EMBL/GenBank/DDBJ databases">
        <title>Limnoglobus roseus gen. nov., sp. nov., a novel freshwater planctomycete with a giant genome from the family Gemmataceae.</title>
        <authorList>
            <person name="Kulichevskaya I.S."/>
            <person name="Naumoff D.G."/>
            <person name="Miroshnikov K."/>
            <person name="Ivanova A."/>
            <person name="Philippov D.A."/>
            <person name="Hakobyan A."/>
            <person name="Rijpstra I.C."/>
            <person name="Sinninghe Damste J.S."/>
            <person name="Liesack W."/>
            <person name="Dedysh S.N."/>
        </authorList>
    </citation>
    <scope>NUCLEOTIDE SEQUENCE [LARGE SCALE GENOMIC DNA]</scope>
    <source>
        <strain evidence="2">PX52</strain>
    </source>
</reference>
<accession>A0A5C1ACK7</accession>
<dbReference type="AlphaFoldDB" id="A0A5C1ACK7"/>